<evidence type="ECO:0000313" key="4">
    <source>
        <dbReference type="Proteomes" id="UP001497472"/>
    </source>
</evidence>
<accession>A0AAV1IYG5</accession>
<evidence type="ECO:0000313" key="3">
    <source>
        <dbReference type="EMBL" id="CAK1541188.1"/>
    </source>
</evidence>
<dbReference type="PANTHER" id="PTHR48051:SF1">
    <property type="entry name" value="RAS SUPPRESSOR PROTEIN 1"/>
    <property type="match status" value="1"/>
</dbReference>
<dbReference type="Pfam" id="PF13855">
    <property type="entry name" value="LRR_8"/>
    <property type="match status" value="1"/>
</dbReference>
<proteinExistence type="predicted"/>
<protein>
    <recommendedName>
        <fullName evidence="5">Leucine-rich repeat-containing protein 27</fullName>
    </recommendedName>
</protein>
<dbReference type="EMBL" id="CAVLEF010000002">
    <property type="protein sequence ID" value="CAK1541188.1"/>
    <property type="molecule type" value="Genomic_DNA"/>
</dbReference>
<dbReference type="GO" id="GO:0005737">
    <property type="term" value="C:cytoplasm"/>
    <property type="evidence" value="ECO:0007669"/>
    <property type="project" value="TreeGrafter"/>
</dbReference>
<dbReference type="SUPFAM" id="SSF52058">
    <property type="entry name" value="L domain-like"/>
    <property type="match status" value="1"/>
</dbReference>
<comment type="caution">
    <text evidence="3">The sequence shown here is derived from an EMBL/GenBank/DDBJ whole genome shotgun (WGS) entry which is preliminary data.</text>
</comment>
<gene>
    <name evidence="3" type="ORF">LNINA_LOCUS1192</name>
</gene>
<dbReference type="PANTHER" id="PTHR48051">
    <property type="match status" value="1"/>
</dbReference>
<reference evidence="3 4" key="1">
    <citation type="submission" date="2023-11" db="EMBL/GenBank/DDBJ databases">
        <authorList>
            <person name="Okamura Y."/>
        </authorList>
    </citation>
    <scope>NUCLEOTIDE SEQUENCE [LARGE SCALE GENOMIC DNA]</scope>
</reference>
<name>A0AAV1IYG5_9NEOP</name>
<dbReference type="Gene3D" id="3.80.10.10">
    <property type="entry name" value="Ribonuclease Inhibitor"/>
    <property type="match status" value="1"/>
</dbReference>
<keyword evidence="2" id="KW-0677">Repeat</keyword>
<dbReference type="InterPro" id="IPR032675">
    <property type="entry name" value="LRR_dom_sf"/>
</dbReference>
<evidence type="ECO:0000256" key="2">
    <source>
        <dbReference type="ARBA" id="ARBA00022737"/>
    </source>
</evidence>
<keyword evidence="1" id="KW-0433">Leucine-rich repeat</keyword>
<dbReference type="PROSITE" id="PS51450">
    <property type="entry name" value="LRR"/>
    <property type="match status" value="2"/>
</dbReference>
<keyword evidence="4" id="KW-1185">Reference proteome</keyword>
<dbReference type="Proteomes" id="UP001497472">
    <property type="component" value="Unassembled WGS sequence"/>
</dbReference>
<evidence type="ECO:0008006" key="5">
    <source>
        <dbReference type="Google" id="ProtNLM"/>
    </source>
</evidence>
<evidence type="ECO:0000256" key="1">
    <source>
        <dbReference type="ARBA" id="ARBA00022614"/>
    </source>
</evidence>
<dbReference type="AlphaFoldDB" id="A0AAV1IYG5"/>
<organism evidence="3 4">
    <name type="scientific">Leptosia nina</name>
    <dbReference type="NCBI Taxonomy" id="320188"/>
    <lineage>
        <taxon>Eukaryota</taxon>
        <taxon>Metazoa</taxon>
        <taxon>Ecdysozoa</taxon>
        <taxon>Arthropoda</taxon>
        <taxon>Hexapoda</taxon>
        <taxon>Insecta</taxon>
        <taxon>Pterygota</taxon>
        <taxon>Neoptera</taxon>
        <taxon>Endopterygota</taxon>
        <taxon>Lepidoptera</taxon>
        <taxon>Glossata</taxon>
        <taxon>Ditrysia</taxon>
        <taxon>Papilionoidea</taxon>
        <taxon>Pieridae</taxon>
        <taxon>Pierinae</taxon>
        <taxon>Leptosia</taxon>
    </lineage>
</organism>
<sequence length="408" mass="47190">MGDIYPFDHYQDYDSETTIELSSRNLEVFPKFTSNKAVTMICLHDNKITALPNDFFTSFPNLVWLDLRDNSLETIPVSIKNHLCLTHLLLQNNNLTSLPNEVGTAMCLKVLQLSGNPLVYPPKEILSAGTSKILKFLYNHFLANLVDVNSVSSEKASEFEAVDEILSNEARSYNSVLDGSAIKKLNKLSVKFYERDEDSEYYDKLKGKCPKLAISRQKTLTPHSQSSKYLQPIRTAGKTEQDQRILQSHLKDLAVKKRRDFIARADKIIQDKKNMQLLRNWRKNYKNRKLFLSNDTTNYSEPQYPYDTNPEYMTFLTREDIEKDLPDKYRKNIVRRSKPSVPRTNTSDVHLAMKIKQLFENLEAIDLQTNEMTPRTEQKVLLHEIQKISEIKQKLTELSLTNSKSVVD</sequence>
<dbReference type="InterPro" id="IPR050216">
    <property type="entry name" value="LRR_domain-containing"/>
</dbReference>
<dbReference type="InterPro" id="IPR001611">
    <property type="entry name" value="Leu-rich_rpt"/>
</dbReference>